<organism evidence="2 3">
    <name type="scientific">Corynebacterium canis</name>
    <dbReference type="NCBI Taxonomy" id="679663"/>
    <lineage>
        <taxon>Bacteria</taxon>
        <taxon>Bacillati</taxon>
        <taxon>Actinomycetota</taxon>
        <taxon>Actinomycetes</taxon>
        <taxon>Mycobacteriales</taxon>
        <taxon>Corynebacteriaceae</taxon>
        <taxon>Corynebacterium</taxon>
    </lineage>
</organism>
<dbReference type="AlphaFoldDB" id="A0A5C5U5Z1"/>
<keyword evidence="1" id="KW-0472">Membrane</keyword>
<keyword evidence="1" id="KW-1133">Transmembrane helix</keyword>
<dbReference type="Proteomes" id="UP000320791">
    <property type="component" value="Unassembled WGS sequence"/>
</dbReference>
<comment type="caution">
    <text evidence="2">The sequence shown here is derived from an EMBL/GenBank/DDBJ whole genome shotgun (WGS) entry which is preliminary data.</text>
</comment>
<feature type="transmembrane region" description="Helical" evidence="1">
    <location>
        <begin position="43"/>
        <end position="62"/>
    </location>
</feature>
<dbReference type="RefSeq" id="WP_146325462.1">
    <property type="nucleotide sequence ID" value="NZ_BAABLR010000025.1"/>
</dbReference>
<feature type="transmembrane region" description="Helical" evidence="1">
    <location>
        <begin position="96"/>
        <end position="118"/>
    </location>
</feature>
<dbReference type="OrthoDB" id="9839549at2"/>
<evidence type="ECO:0000313" key="2">
    <source>
        <dbReference type="EMBL" id="TWT21032.1"/>
    </source>
</evidence>
<keyword evidence="1" id="KW-0812">Transmembrane</keyword>
<evidence type="ECO:0000256" key="1">
    <source>
        <dbReference type="SAM" id="Phobius"/>
    </source>
</evidence>
<keyword evidence="3" id="KW-1185">Reference proteome</keyword>
<protein>
    <submittedName>
        <fullName evidence="2">Uncharacterized protein</fullName>
    </submittedName>
</protein>
<gene>
    <name evidence="2" type="ORF">FRX94_11360</name>
</gene>
<proteinExistence type="predicted"/>
<name>A0A5C5U5Z1_9CORY</name>
<sequence>MMFACFALTMLVALLGVPAIKERFDANHGVFWENGMRGSSLFLAGILLPPLFWIIFPFWGIVFDMGGVVMGLLFTLLALACIALVSVGTWNGRRRWGSAACVTYGTVLGVAMPWAIWAQPNLQQGVFFEHLCGIVIWSLLGLSVIAAATVRFRCG</sequence>
<feature type="transmembrane region" description="Helical" evidence="1">
    <location>
        <begin position="69"/>
        <end position="90"/>
    </location>
</feature>
<dbReference type="EMBL" id="VOHM01000031">
    <property type="protein sequence ID" value="TWT21032.1"/>
    <property type="molecule type" value="Genomic_DNA"/>
</dbReference>
<reference evidence="2 3" key="1">
    <citation type="submission" date="2019-08" db="EMBL/GenBank/DDBJ databases">
        <authorList>
            <person name="Lei W."/>
        </authorList>
    </citation>
    <scope>NUCLEOTIDE SEQUENCE [LARGE SCALE GENOMIC DNA]</scope>
    <source>
        <strain evidence="2 3">CCUG 58627</strain>
    </source>
</reference>
<accession>A0A5C5U5Z1</accession>
<evidence type="ECO:0000313" key="3">
    <source>
        <dbReference type="Proteomes" id="UP000320791"/>
    </source>
</evidence>
<feature type="transmembrane region" description="Helical" evidence="1">
    <location>
        <begin position="130"/>
        <end position="152"/>
    </location>
</feature>